<dbReference type="EMBL" id="BMAV01027456">
    <property type="protein sequence ID" value="GFS59506.1"/>
    <property type="molecule type" value="Genomic_DNA"/>
</dbReference>
<name>A0A8X6MK90_9ARAC</name>
<evidence type="ECO:0000313" key="2">
    <source>
        <dbReference type="Proteomes" id="UP000886998"/>
    </source>
</evidence>
<keyword evidence="2" id="KW-1185">Reference proteome</keyword>
<proteinExistence type="predicted"/>
<protein>
    <submittedName>
        <fullName evidence="1">Uncharacterized protein</fullName>
    </submittedName>
</protein>
<dbReference type="AlphaFoldDB" id="A0A8X6MK90"/>
<comment type="caution">
    <text evidence="1">The sequence shown here is derived from an EMBL/GenBank/DDBJ whole genome shotgun (WGS) entry which is preliminary data.</text>
</comment>
<dbReference type="Proteomes" id="UP000886998">
    <property type="component" value="Unassembled WGS sequence"/>
</dbReference>
<accession>A0A8X6MK90</accession>
<sequence length="99" mass="11417">MARTVSKTARRKVLAGAALPGSSWPLCCRYVRCPLPSERNRLRISKPIFDSRALPSWLCRKLKRSLLVYSEDTNLKCYPRQESKLHHAKDIQPAPEELR</sequence>
<organism evidence="1 2">
    <name type="scientific">Trichonephila inaurata madagascariensis</name>
    <dbReference type="NCBI Taxonomy" id="2747483"/>
    <lineage>
        <taxon>Eukaryota</taxon>
        <taxon>Metazoa</taxon>
        <taxon>Ecdysozoa</taxon>
        <taxon>Arthropoda</taxon>
        <taxon>Chelicerata</taxon>
        <taxon>Arachnida</taxon>
        <taxon>Araneae</taxon>
        <taxon>Araneomorphae</taxon>
        <taxon>Entelegynae</taxon>
        <taxon>Araneoidea</taxon>
        <taxon>Nephilidae</taxon>
        <taxon>Trichonephila</taxon>
        <taxon>Trichonephila inaurata</taxon>
    </lineage>
</organism>
<gene>
    <name evidence="1" type="ORF">TNIN_404561</name>
</gene>
<evidence type="ECO:0000313" key="1">
    <source>
        <dbReference type="EMBL" id="GFS59506.1"/>
    </source>
</evidence>
<reference evidence="1" key="1">
    <citation type="submission" date="2020-08" db="EMBL/GenBank/DDBJ databases">
        <title>Multicomponent nature underlies the extraordinary mechanical properties of spider dragline silk.</title>
        <authorList>
            <person name="Kono N."/>
            <person name="Nakamura H."/>
            <person name="Mori M."/>
            <person name="Yoshida Y."/>
            <person name="Ohtoshi R."/>
            <person name="Malay A.D."/>
            <person name="Moran D.A.P."/>
            <person name="Tomita M."/>
            <person name="Numata K."/>
            <person name="Arakawa K."/>
        </authorList>
    </citation>
    <scope>NUCLEOTIDE SEQUENCE</scope>
</reference>